<evidence type="ECO:0000313" key="2">
    <source>
        <dbReference type="Proteomes" id="UP000774326"/>
    </source>
</evidence>
<dbReference type="Proteomes" id="UP000774326">
    <property type="component" value="Unassembled WGS sequence"/>
</dbReference>
<reference evidence="1" key="2">
    <citation type="submission" date="2021-01" db="EMBL/GenBank/DDBJ databases">
        <authorList>
            <person name="Schikora-Tamarit M.A."/>
        </authorList>
    </citation>
    <scope>NUCLEOTIDE SEQUENCE</scope>
    <source>
        <strain evidence="1">CBS2887</strain>
    </source>
</reference>
<dbReference type="EMBL" id="JAEUBG010003365">
    <property type="protein sequence ID" value="KAH3682894.1"/>
    <property type="molecule type" value="Genomic_DNA"/>
</dbReference>
<name>A0A9P8TL95_WICPI</name>
<evidence type="ECO:0000313" key="1">
    <source>
        <dbReference type="EMBL" id="KAH3682894.1"/>
    </source>
</evidence>
<dbReference type="AlphaFoldDB" id="A0A9P8TL95"/>
<accession>A0A9P8TL95</accession>
<comment type="caution">
    <text evidence="1">The sequence shown here is derived from an EMBL/GenBank/DDBJ whole genome shotgun (WGS) entry which is preliminary data.</text>
</comment>
<keyword evidence="2" id="KW-1185">Reference proteome</keyword>
<reference evidence="1" key="1">
    <citation type="journal article" date="2021" name="Open Biol.">
        <title>Shared evolutionary footprints suggest mitochondrial oxidative damage underlies multiple complex I losses in fungi.</title>
        <authorList>
            <person name="Schikora-Tamarit M.A."/>
            <person name="Marcet-Houben M."/>
            <person name="Nosek J."/>
            <person name="Gabaldon T."/>
        </authorList>
    </citation>
    <scope>NUCLEOTIDE SEQUENCE</scope>
    <source>
        <strain evidence="1">CBS2887</strain>
    </source>
</reference>
<organism evidence="1 2">
    <name type="scientific">Wickerhamomyces pijperi</name>
    <name type="common">Yeast</name>
    <name type="synonym">Pichia pijperi</name>
    <dbReference type="NCBI Taxonomy" id="599730"/>
    <lineage>
        <taxon>Eukaryota</taxon>
        <taxon>Fungi</taxon>
        <taxon>Dikarya</taxon>
        <taxon>Ascomycota</taxon>
        <taxon>Saccharomycotina</taxon>
        <taxon>Saccharomycetes</taxon>
        <taxon>Phaffomycetales</taxon>
        <taxon>Wickerhamomycetaceae</taxon>
        <taxon>Wickerhamomyces</taxon>
    </lineage>
</organism>
<protein>
    <submittedName>
        <fullName evidence="1">Uncharacterized protein</fullName>
    </submittedName>
</protein>
<proteinExistence type="predicted"/>
<gene>
    <name evidence="1" type="ORF">WICPIJ_006150</name>
</gene>
<sequence>MRLISKITHHRVDIAGSRDQIGNSGSGQTNLPTALLVRILQLPDVQPIVQPSEEHLACLLMADELINCEPHCRDRHIRVVQFQFIRLWVKGNSQDMDITHRGNQQQIVDRFGESVGCWFH</sequence>